<evidence type="ECO:0000313" key="2">
    <source>
        <dbReference type="EMBL" id="GAD89522.1"/>
    </source>
</evidence>
<proteinExistence type="predicted"/>
<dbReference type="AlphaFoldDB" id="V5FKU3"/>
<feature type="domain" description="SH3b" evidence="1">
    <location>
        <begin position="102"/>
        <end position="162"/>
    </location>
</feature>
<dbReference type="PANTHER" id="PTHR34408">
    <property type="entry name" value="FAMILY PROTEIN, PUTATIVE-RELATED"/>
    <property type="match status" value="1"/>
</dbReference>
<dbReference type="Gene3D" id="2.30.30.40">
    <property type="entry name" value="SH3 Domains"/>
    <property type="match status" value="2"/>
</dbReference>
<dbReference type="eggNOG" id="ENOG5030WBN">
    <property type="taxonomic scope" value="Bacteria"/>
</dbReference>
<sequence length="162" mass="17979">MNDSNEHAYIARNDLVRSAIARQSQAEPTQAQTKQVATKPQTVNTQLLNIRSNPNAKAGVVAQVGQDSIVLVNKTQGSWSEISYNETRGWVASRYLTVAENPIYAHVTAIKLNVRNAPPTGAVLFQLNKGDKVTIDSSRNNWVKIKYKDKSGWVAQRFLDLT</sequence>
<gene>
    <name evidence="2" type="ORF">VHA01S_021_00160</name>
</gene>
<dbReference type="PROSITE" id="PS51781">
    <property type="entry name" value="SH3B"/>
    <property type="match status" value="2"/>
</dbReference>
<reference evidence="2 3" key="2">
    <citation type="submission" date="2013-11" db="EMBL/GenBank/DDBJ databases">
        <title>Whole genome shotgun sequence of Vibrio halioticoli NBRC 102217.</title>
        <authorList>
            <person name="Isaki S."/>
            <person name="Kimura A."/>
            <person name="Ohji S."/>
            <person name="Hosoyama A."/>
            <person name="Fujita N."/>
            <person name="Hashimoto M."/>
            <person name="Hosoyama Y."/>
            <person name="Yamazoe A."/>
        </authorList>
    </citation>
    <scope>NUCLEOTIDE SEQUENCE [LARGE SCALE GENOMIC DNA]</scope>
    <source>
        <strain evidence="2 3">NBRC 102217</strain>
    </source>
</reference>
<dbReference type="InterPro" id="IPR003646">
    <property type="entry name" value="SH3-like_bac-type"/>
</dbReference>
<dbReference type="SMART" id="SM00287">
    <property type="entry name" value="SH3b"/>
    <property type="match status" value="2"/>
</dbReference>
<comment type="caution">
    <text evidence="2">The sequence shown here is derived from an EMBL/GenBank/DDBJ whole genome shotgun (WGS) entry which is preliminary data.</text>
</comment>
<dbReference type="PANTHER" id="PTHR34408:SF1">
    <property type="entry name" value="GLYCOSYL HYDROLASE FAMILY 19 DOMAIN-CONTAINING PROTEIN HI_1415"/>
    <property type="match status" value="1"/>
</dbReference>
<dbReference type="EMBL" id="BAUJ01000021">
    <property type="protein sequence ID" value="GAD89522.1"/>
    <property type="molecule type" value="Genomic_DNA"/>
</dbReference>
<evidence type="ECO:0000313" key="3">
    <source>
        <dbReference type="Proteomes" id="UP000017800"/>
    </source>
</evidence>
<name>V5FKU3_9VIBR</name>
<organism evidence="2 3">
    <name type="scientific">Vibrio halioticoli NBRC 102217</name>
    <dbReference type="NCBI Taxonomy" id="1219072"/>
    <lineage>
        <taxon>Bacteria</taxon>
        <taxon>Pseudomonadati</taxon>
        <taxon>Pseudomonadota</taxon>
        <taxon>Gammaproteobacteria</taxon>
        <taxon>Vibrionales</taxon>
        <taxon>Vibrionaceae</taxon>
        <taxon>Vibrio</taxon>
    </lineage>
</organism>
<evidence type="ECO:0000259" key="1">
    <source>
        <dbReference type="PROSITE" id="PS51781"/>
    </source>
</evidence>
<accession>V5FKU3</accession>
<protein>
    <recommendedName>
        <fullName evidence="1">SH3b domain-containing protein</fullName>
    </recommendedName>
</protein>
<feature type="domain" description="SH3b" evidence="1">
    <location>
        <begin position="38"/>
        <end position="100"/>
    </location>
</feature>
<dbReference type="InterPro" id="IPR052354">
    <property type="entry name" value="Cell_Wall_Dynamics_Protein"/>
</dbReference>
<keyword evidence="3" id="KW-1185">Reference proteome</keyword>
<reference evidence="2 3" key="1">
    <citation type="submission" date="2013-10" db="EMBL/GenBank/DDBJ databases">
        <authorList>
            <person name="Ichikawa N."/>
            <person name="Kimura A."/>
            <person name="Ohji S."/>
            <person name="Hosoyama A."/>
            <person name="Fujita N."/>
        </authorList>
    </citation>
    <scope>NUCLEOTIDE SEQUENCE [LARGE SCALE GENOMIC DNA]</scope>
    <source>
        <strain evidence="2 3">NBRC 102217</strain>
    </source>
</reference>
<dbReference type="Pfam" id="PF08239">
    <property type="entry name" value="SH3_3"/>
    <property type="match status" value="2"/>
</dbReference>
<dbReference type="Proteomes" id="UP000017800">
    <property type="component" value="Unassembled WGS sequence"/>
</dbReference>